<evidence type="ECO:0000313" key="1">
    <source>
        <dbReference type="EMBL" id="AAW26797.1"/>
    </source>
</evidence>
<name>Q5DBK9_SCHJA</name>
<proteinExistence type="evidence at transcript level"/>
<accession>Q5DBK9</accession>
<organism evidence="1">
    <name type="scientific">Schistosoma japonicum</name>
    <name type="common">Blood fluke</name>
    <dbReference type="NCBI Taxonomy" id="6182"/>
    <lineage>
        <taxon>Eukaryota</taxon>
        <taxon>Metazoa</taxon>
        <taxon>Spiralia</taxon>
        <taxon>Lophotrochozoa</taxon>
        <taxon>Platyhelminthes</taxon>
        <taxon>Trematoda</taxon>
        <taxon>Digenea</taxon>
        <taxon>Strigeidida</taxon>
        <taxon>Schistosomatoidea</taxon>
        <taxon>Schistosomatidae</taxon>
        <taxon>Schistosoma</taxon>
    </lineage>
</organism>
<reference evidence="1" key="1">
    <citation type="submission" date="2004-11" db="EMBL/GenBank/DDBJ databases">
        <title>The full-length cDNA sequences of Schistosoma japonicum genes.</title>
        <authorList>
            <person name="Han Z."/>
        </authorList>
    </citation>
    <scope>NUCLEOTIDE SEQUENCE</scope>
</reference>
<sequence>MGCITHNFHQHESRLVLYKACVRPLLEYCPLILSSHRISDKLKIEGIQRYFTKTMLGIDCALNYTTRCDTLGLEPLWKRRAKLNLTFYFKVVHRLAYFREPVLRFIDAFNYSHTGTV</sequence>
<dbReference type="AlphaFoldDB" id="Q5DBK9"/>
<protein>
    <submittedName>
        <fullName evidence="1">SJCHGC08043 protein</fullName>
    </submittedName>
</protein>
<dbReference type="EMBL" id="AY815065">
    <property type="protein sequence ID" value="AAW26797.1"/>
    <property type="molecule type" value="mRNA"/>
</dbReference>
<reference evidence="1" key="2">
    <citation type="journal article" date="2006" name="PLoS Pathog.">
        <title>New perspectives on host-parasite interplay by comparative transcriptomic and proteomic analyses of Schistosoma japonicum.</title>
        <authorList>
            <person name="Liu F."/>
            <person name="Lu J."/>
            <person name="Hu W."/>
            <person name="Wang S.Y."/>
            <person name="Cui S.J."/>
            <person name="Chi M."/>
            <person name="Yan Q."/>
            <person name="Wang X.R."/>
            <person name="Song H.D."/>
            <person name="Xu X.N."/>
            <person name="Wang J.J."/>
            <person name="Zhang X.L."/>
            <person name="Zhang X."/>
            <person name="Wang Z.Q."/>
            <person name="Xue C.L."/>
            <person name="Brindley P.J."/>
            <person name="McManus D.P."/>
            <person name="Yang P.Y."/>
            <person name="Feng Z."/>
            <person name="Chen Z."/>
            <person name="Han Z.G."/>
        </authorList>
    </citation>
    <scope>NUCLEOTIDE SEQUENCE</scope>
</reference>